<keyword evidence="3" id="KW-1185">Reference proteome</keyword>
<accession>A0A074N1S0</accession>
<dbReference type="SUPFAM" id="SSF53067">
    <property type="entry name" value="Actin-like ATPase domain"/>
    <property type="match status" value="1"/>
</dbReference>
<dbReference type="OrthoDB" id="9809995at2"/>
<dbReference type="GO" id="GO:0002949">
    <property type="term" value="P:tRNA threonylcarbamoyladenosine modification"/>
    <property type="evidence" value="ECO:0007669"/>
    <property type="project" value="InterPro"/>
</dbReference>
<dbReference type="RefSeq" id="WP_034958233.1">
    <property type="nucleotide sequence ID" value="NZ_JMIW01000001.1"/>
</dbReference>
<dbReference type="Gene3D" id="3.30.420.40">
    <property type="match status" value="2"/>
</dbReference>
<dbReference type="AlphaFoldDB" id="A0A074N1S0"/>
<evidence type="ECO:0000313" key="3">
    <source>
        <dbReference type="Proteomes" id="UP000027647"/>
    </source>
</evidence>
<dbReference type="EMBL" id="JMIW01000001">
    <property type="protein sequence ID" value="KEO91877.1"/>
    <property type="molecule type" value="Genomic_DNA"/>
</dbReference>
<gene>
    <name evidence="2" type="ORF">EH31_04180</name>
</gene>
<feature type="domain" description="Gcp-like" evidence="1">
    <location>
        <begin position="36"/>
        <end position="125"/>
    </location>
</feature>
<dbReference type="eggNOG" id="COG1214">
    <property type="taxonomic scope" value="Bacteria"/>
</dbReference>
<reference evidence="2 3" key="1">
    <citation type="submission" date="2014-04" db="EMBL/GenBank/DDBJ databases">
        <title>A comprehensive comparison of genomes of Erythrobacter spp. strains.</title>
        <authorList>
            <person name="Zheng Q."/>
        </authorList>
    </citation>
    <scope>NUCLEOTIDE SEQUENCE [LARGE SCALE GENOMIC DNA]</scope>
    <source>
        <strain evidence="2 3">DSM 6997</strain>
    </source>
</reference>
<sequence length="212" mass="22683">MQFAGRTLVIETASEACSVALFDEGQCIASDHRELGRGHAERLIPMIEALPGNGRADRILTSLGPGSFTGVRIGIAAARALGVAWGAPVLGYPTLSLVAVRSWQPTPRQVTVCMNGGHGEWFVQDFTNDRAEGPVRSLKPEEALARGAQDVIVGNRAKEFASLFEDERMALELLPDASAAHLLDETRLLHDLSPIYGREPDATPQGSKGSKA</sequence>
<dbReference type="InterPro" id="IPR022496">
    <property type="entry name" value="T6A_TsaB"/>
</dbReference>
<organism evidence="2 3">
    <name type="scientific">Erythrobacter longus</name>
    <dbReference type="NCBI Taxonomy" id="1044"/>
    <lineage>
        <taxon>Bacteria</taxon>
        <taxon>Pseudomonadati</taxon>
        <taxon>Pseudomonadota</taxon>
        <taxon>Alphaproteobacteria</taxon>
        <taxon>Sphingomonadales</taxon>
        <taxon>Erythrobacteraceae</taxon>
        <taxon>Erythrobacter/Porphyrobacter group</taxon>
        <taxon>Erythrobacter</taxon>
    </lineage>
</organism>
<comment type="caution">
    <text evidence="2">The sequence shown here is derived from an EMBL/GenBank/DDBJ whole genome shotgun (WGS) entry which is preliminary data.</text>
</comment>
<dbReference type="STRING" id="1044.EH31_04180"/>
<protein>
    <submittedName>
        <fullName evidence="2">Peptidase M22</fullName>
    </submittedName>
</protein>
<evidence type="ECO:0000259" key="1">
    <source>
        <dbReference type="Pfam" id="PF00814"/>
    </source>
</evidence>
<dbReference type="InterPro" id="IPR043129">
    <property type="entry name" value="ATPase_NBD"/>
</dbReference>
<evidence type="ECO:0000313" key="2">
    <source>
        <dbReference type="EMBL" id="KEO91877.1"/>
    </source>
</evidence>
<dbReference type="InterPro" id="IPR000905">
    <property type="entry name" value="Gcp-like_dom"/>
</dbReference>
<name>A0A074N1S0_ERYLO</name>
<dbReference type="NCBIfam" id="TIGR03725">
    <property type="entry name" value="T6A_YeaZ"/>
    <property type="match status" value="1"/>
</dbReference>
<dbReference type="Proteomes" id="UP000027647">
    <property type="component" value="Unassembled WGS sequence"/>
</dbReference>
<dbReference type="Pfam" id="PF00814">
    <property type="entry name" value="TsaD"/>
    <property type="match status" value="1"/>
</dbReference>
<proteinExistence type="predicted"/>